<evidence type="ECO:0000313" key="6">
    <source>
        <dbReference type="EMBL" id="GBQ82668.1"/>
    </source>
</evidence>
<feature type="domain" description="HTH lysR-type" evidence="5">
    <location>
        <begin position="1"/>
        <end position="61"/>
    </location>
</feature>
<comment type="caution">
    <text evidence="6">The sequence shown here is derived from an EMBL/GenBank/DDBJ whole genome shotgun (WGS) entry which is preliminary data.</text>
</comment>
<dbReference type="Proteomes" id="UP001062776">
    <property type="component" value="Unassembled WGS sequence"/>
</dbReference>
<protein>
    <submittedName>
        <fullName evidence="6">Transcriptional regulator</fullName>
    </submittedName>
</protein>
<dbReference type="InterPro" id="IPR050389">
    <property type="entry name" value="LysR-type_TF"/>
</dbReference>
<keyword evidence="3" id="KW-0238">DNA-binding</keyword>
<dbReference type="PANTHER" id="PTHR30118:SF15">
    <property type="entry name" value="TRANSCRIPTIONAL REGULATORY PROTEIN"/>
    <property type="match status" value="1"/>
</dbReference>
<proteinExistence type="inferred from homology"/>
<dbReference type="Pfam" id="PF03466">
    <property type="entry name" value="LysR_substrate"/>
    <property type="match status" value="1"/>
</dbReference>
<evidence type="ECO:0000256" key="1">
    <source>
        <dbReference type="ARBA" id="ARBA00009437"/>
    </source>
</evidence>
<dbReference type="Gene3D" id="3.40.190.10">
    <property type="entry name" value="Periplasmic binding protein-like II"/>
    <property type="match status" value="2"/>
</dbReference>
<dbReference type="InterPro" id="IPR036390">
    <property type="entry name" value="WH_DNA-bd_sf"/>
</dbReference>
<reference evidence="6" key="1">
    <citation type="submission" date="2013-04" db="EMBL/GenBank/DDBJ databases">
        <title>The genome sequencing project of 58 acetic acid bacteria.</title>
        <authorList>
            <person name="Okamoto-Kainuma A."/>
            <person name="Ishikawa M."/>
            <person name="Umino S."/>
            <person name="Koizumi Y."/>
            <person name="Shiwa Y."/>
            <person name="Yoshikawa H."/>
            <person name="Matsutani M."/>
            <person name="Matsushita K."/>
        </authorList>
    </citation>
    <scope>NUCLEOTIDE SEQUENCE</scope>
    <source>
        <strain evidence="6">NRIC 0535</strain>
    </source>
</reference>
<dbReference type="Pfam" id="PF00126">
    <property type="entry name" value="HTH_1"/>
    <property type="match status" value="1"/>
</dbReference>
<dbReference type="CDD" id="cd08460">
    <property type="entry name" value="PBP2_DntR_like_1"/>
    <property type="match status" value="1"/>
</dbReference>
<comment type="similarity">
    <text evidence="1">Belongs to the LysR transcriptional regulatory family.</text>
</comment>
<dbReference type="SUPFAM" id="SSF53850">
    <property type="entry name" value="Periplasmic binding protein-like II"/>
    <property type="match status" value="1"/>
</dbReference>
<dbReference type="InterPro" id="IPR005119">
    <property type="entry name" value="LysR_subst-bd"/>
</dbReference>
<evidence type="ECO:0000259" key="5">
    <source>
        <dbReference type="PROSITE" id="PS50931"/>
    </source>
</evidence>
<dbReference type="InterPro" id="IPR000847">
    <property type="entry name" value="LysR_HTH_N"/>
</dbReference>
<dbReference type="RefSeq" id="WP_264813865.1">
    <property type="nucleotide sequence ID" value="NZ_BAPV01000001.1"/>
</dbReference>
<evidence type="ECO:0000256" key="4">
    <source>
        <dbReference type="ARBA" id="ARBA00023163"/>
    </source>
</evidence>
<keyword evidence="4" id="KW-0804">Transcription</keyword>
<organism evidence="6 7">
    <name type="scientific">Asaia krungthepensis NRIC 0535</name>
    <dbReference type="NCBI Taxonomy" id="1307925"/>
    <lineage>
        <taxon>Bacteria</taxon>
        <taxon>Pseudomonadati</taxon>
        <taxon>Pseudomonadota</taxon>
        <taxon>Alphaproteobacteria</taxon>
        <taxon>Acetobacterales</taxon>
        <taxon>Acetobacteraceae</taxon>
        <taxon>Asaia</taxon>
    </lineage>
</organism>
<accession>A0ABQ0PVJ5</accession>
<sequence>MIPKDLNLLVALEALLREESVLEAAKALDLSPSAMSRTLARLRVATGDALLVRAGRSLVPTPHALLLRDQVREVTARASVLLSPAEETFAPETLERVFILRTNDGFLEAYGTILTEALLAEAPSVTLVFLPRRDKGATALREGRVDLEIGVIGPDDFGPEMRMKPLFHDRFAAVVRDDHPVVAAPLTPERFAACRHVVTSRRGALRGPVDEALEALGLHRRVAVVVPGFDDALRLAQGGALVALVPRSCLTRAGTSGLRAFDPPVETPGITVSALWHPRLNADPAHRWLRDRIIALVRQKAGPDALRS</sequence>
<name>A0ABQ0PVJ5_9PROT</name>
<dbReference type="InterPro" id="IPR036388">
    <property type="entry name" value="WH-like_DNA-bd_sf"/>
</dbReference>
<evidence type="ECO:0000313" key="7">
    <source>
        <dbReference type="Proteomes" id="UP001062776"/>
    </source>
</evidence>
<evidence type="ECO:0000256" key="2">
    <source>
        <dbReference type="ARBA" id="ARBA00023015"/>
    </source>
</evidence>
<keyword evidence="2" id="KW-0805">Transcription regulation</keyword>
<evidence type="ECO:0000256" key="3">
    <source>
        <dbReference type="ARBA" id="ARBA00023125"/>
    </source>
</evidence>
<keyword evidence="7" id="KW-1185">Reference proteome</keyword>
<dbReference type="EMBL" id="BAPV01000001">
    <property type="protein sequence ID" value="GBQ82668.1"/>
    <property type="molecule type" value="Genomic_DNA"/>
</dbReference>
<dbReference type="PROSITE" id="PS50931">
    <property type="entry name" value="HTH_LYSR"/>
    <property type="match status" value="1"/>
</dbReference>
<dbReference type="Gene3D" id="1.10.10.10">
    <property type="entry name" value="Winged helix-like DNA-binding domain superfamily/Winged helix DNA-binding domain"/>
    <property type="match status" value="1"/>
</dbReference>
<dbReference type="SUPFAM" id="SSF46785">
    <property type="entry name" value="Winged helix' DNA-binding domain"/>
    <property type="match status" value="1"/>
</dbReference>
<gene>
    <name evidence="6" type="ORF">AA0535_0047</name>
</gene>
<dbReference type="PANTHER" id="PTHR30118">
    <property type="entry name" value="HTH-TYPE TRANSCRIPTIONAL REGULATOR LEUO-RELATED"/>
    <property type="match status" value="1"/>
</dbReference>